<keyword evidence="1 12" id="KW-0240">DNA-directed RNA polymerase</keyword>
<keyword evidence="3 12" id="KW-0808">Transferase</keyword>
<dbReference type="InterPro" id="IPR030846">
    <property type="entry name" value="DnaG_bac"/>
</dbReference>
<comment type="function">
    <text evidence="12 13">RNA polymerase that catalyzes the synthesis of short RNA molecules used as primers for DNA polymerase during DNA replication.</text>
</comment>
<evidence type="ECO:0000256" key="3">
    <source>
        <dbReference type="ARBA" id="ARBA00022679"/>
    </source>
</evidence>
<keyword evidence="7 12" id="KW-0863">Zinc-finger</keyword>
<sequence>MYYPDEIVEEVRLRNDIVDVIGSYIKLKKTGSNYMGLCPFHNEKTPSFSVSQSKQMYYCFGCGVGGNVFTFIMEYENFTFVEALKYLAERAGIKLPEQEFSEREKRQADLKNRLMEINKEAARYYYFQLRSERGQAARQYLAERGLSEDTIKAFGLGYANRFSDDLYMYLKKLGYEDELLKQSGLISFDEVRGGHDKFWDRIMFPIMDVGNRVVGFGGRVMGNGNPKYLNSPETVIFDKSRILYGLNIARRSRESYFLICEGYMDVIALHQAGFTNAVGTLGTAFTEHHAGLIKRYTQEVILTFDSDKAGIQAALRAIQILRDYGLSVKVLDMHPYKDPDEFIKALGAEEYKKRIDNAKNSFFFEIDVLKGGYDMDDPEEKLKFFNEVAKKLLSIADDLERNFYLDAVAKTYKIDAVLLHRLVARLGTRAENIPVERKPVEARAKEKNSGTDGIEKIQKLLITWISEDPEIYYKIKSIIKPEDFSDGIYAQVVKLVFDEYEKGNKVEPAKIIGYFEDARMQSEAAALFNAQLLGEIKEAERQKALFDTIYRLKEDSLDKQSLKAIEKNDTALLQDIIRQKADLKKSIATALK</sequence>
<dbReference type="EMBL" id="CVTD020000006">
    <property type="protein sequence ID" value="CRZ33362.1"/>
    <property type="molecule type" value="Genomic_DNA"/>
</dbReference>
<feature type="zinc finger region" description="CHC2-type" evidence="12 14">
    <location>
        <begin position="38"/>
        <end position="62"/>
    </location>
</feature>
<dbReference type="CDD" id="cd03364">
    <property type="entry name" value="TOPRIM_DnaG_primases"/>
    <property type="match status" value="1"/>
</dbReference>
<evidence type="ECO:0000256" key="6">
    <source>
        <dbReference type="ARBA" id="ARBA00022723"/>
    </source>
</evidence>
<dbReference type="SUPFAM" id="SSF56731">
    <property type="entry name" value="DNA primase core"/>
    <property type="match status" value="1"/>
</dbReference>
<dbReference type="GO" id="GO:0003677">
    <property type="term" value="F:DNA binding"/>
    <property type="evidence" value="ECO:0007669"/>
    <property type="project" value="UniProtKB-KW"/>
</dbReference>
<dbReference type="PROSITE" id="PS50880">
    <property type="entry name" value="TOPRIM"/>
    <property type="match status" value="1"/>
</dbReference>
<organism evidence="16 17">
    <name type="scientific">Herbinix hemicellulosilytica</name>
    <dbReference type="NCBI Taxonomy" id="1564487"/>
    <lineage>
        <taxon>Bacteria</taxon>
        <taxon>Bacillati</taxon>
        <taxon>Bacillota</taxon>
        <taxon>Clostridia</taxon>
        <taxon>Lachnospirales</taxon>
        <taxon>Lachnospiraceae</taxon>
        <taxon>Herbinix</taxon>
    </lineage>
</organism>
<dbReference type="InterPro" id="IPR019475">
    <property type="entry name" value="DNA_primase_DnaB-bd"/>
</dbReference>
<keyword evidence="10 12" id="KW-0238">DNA-binding</keyword>
<evidence type="ECO:0000256" key="4">
    <source>
        <dbReference type="ARBA" id="ARBA00022695"/>
    </source>
</evidence>
<accession>A0A0H5SDB7</accession>
<evidence type="ECO:0000256" key="1">
    <source>
        <dbReference type="ARBA" id="ARBA00022478"/>
    </source>
</evidence>
<dbReference type="Gene3D" id="3.40.1360.10">
    <property type="match status" value="1"/>
</dbReference>
<feature type="domain" description="Toprim" evidence="15">
    <location>
        <begin position="255"/>
        <end position="336"/>
    </location>
</feature>
<dbReference type="HAMAP" id="MF_00974">
    <property type="entry name" value="DNA_primase_DnaG"/>
    <property type="match status" value="1"/>
</dbReference>
<gene>
    <name evidence="12" type="primary">dnaG</name>
    <name evidence="16" type="ORF">HHT355_0148</name>
</gene>
<keyword evidence="2 12" id="KW-0639">Primosome</keyword>
<evidence type="ECO:0000256" key="2">
    <source>
        <dbReference type="ARBA" id="ARBA00022515"/>
    </source>
</evidence>
<dbReference type="InterPro" id="IPR037068">
    <property type="entry name" value="DNA_primase_core_N_sf"/>
</dbReference>
<proteinExistence type="inferred from homology"/>
<keyword evidence="6 12" id="KW-0479">Metal-binding</keyword>
<comment type="catalytic activity">
    <reaction evidence="12">
        <text>ssDNA + n NTP = ssDNA/pppN(pN)n-1 hybrid + (n-1) diphosphate.</text>
        <dbReference type="EC" id="2.7.7.101"/>
    </reaction>
</comment>
<evidence type="ECO:0000256" key="9">
    <source>
        <dbReference type="ARBA" id="ARBA00022842"/>
    </source>
</evidence>
<dbReference type="Pfam" id="PF10410">
    <property type="entry name" value="DnaB_bind"/>
    <property type="match status" value="1"/>
</dbReference>
<dbReference type="InterPro" id="IPR006171">
    <property type="entry name" value="TOPRIM_dom"/>
</dbReference>
<dbReference type="GO" id="GO:1990077">
    <property type="term" value="C:primosome complex"/>
    <property type="evidence" value="ECO:0007669"/>
    <property type="project" value="UniProtKB-KW"/>
</dbReference>
<comment type="similarity">
    <text evidence="12 13">Belongs to the DnaG primase family.</text>
</comment>
<dbReference type="InterPro" id="IPR016136">
    <property type="entry name" value="DNA_helicase_N/primase_C"/>
</dbReference>
<dbReference type="FunFam" id="3.90.980.10:FF:000001">
    <property type="entry name" value="DNA primase"/>
    <property type="match status" value="1"/>
</dbReference>
<dbReference type="InterPro" id="IPR002694">
    <property type="entry name" value="Znf_CHC2"/>
</dbReference>
<evidence type="ECO:0000256" key="5">
    <source>
        <dbReference type="ARBA" id="ARBA00022705"/>
    </source>
</evidence>
<comment type="domain">
    <text evidence="12">Contains an N-terminal zinc-binding domain, a central core domain that contains the primase activity, and a C-terminal DnaB-binding domain.</text>
</comment>
<keyword evidence="4 12" id="KW-0548">Nucleotidyltransferase</keyword>
<dbReference type="FunFam" id="3.90.580.10:FF:000001">
    <property type="entry name" value="DNA primase"/>
    <property type="match status" value="1"/>
</dbReference>
<dbReference type="Gene3D" id="3.90.980.10">
    <property type="entry name" value="DNA primase, catalytic core, N-terminal domain"/>
    <property type="match status" value="1"/>
</dbReference>
<keyword evidence="5 12" id="KW-0235">DNA replication</keyword>
<dbReference type="Gene3D" id="1.10.860.10">
    <property type="entry name" value="DNAb Helicase, Chain A"/>
    <property type="match status" value="1"/>
</dbReference>
<dbReference type="GO" id="GO:0000428">
    <property type="term" value="C:DNA-directed RNA polymerase complex"/>
    <property type="evidence" value="ECO:0007669"/>
    <property type="project" value="UniProtKB-KW"/>
</dbReference>
<name>A0A0H5SDB7_HERHM</name>
<dbReference type="OrthoDB" id="9803773at2"/>
<evidence type="ECO:0000313" key="16">
    <source>
        <dbReference type="EMBL" id="CRZ33362.1"/>
    </source>
</evidence>
<dbReference type="SMART" id="SM00400">
    <property type="entry name" value="ZnF_CHCC"/>
    <property type="match status" value="1"/>
</dbReference>
<keyword evidence="17" id="KW-1185">Reference proteome</keyword>
<dbReference type="Proteomes" id="UP000236497">
    <property type="component" value="Unassembled WGS sequence"/>
</dbReference>
<evidence type="ECO:0000256" key="8">
    <source>
        <dbReference type="ARBA" id="ARBA00022833"/>
    </source>
</evidence>
<keyword evidence="11 12" id="KW-0804">Transcription</keyword>
<dbReference type="InterPro" id="IPR036977">
    <property type="entry name" value="DNA_primase_Znf_CHC2"/>
</dbReference>
<reference evidence="16 17" key="1">
    <citation type="submission" date="2015-06" db="EMBL/GenBank/DDBJ databases">
        <authorList>
            <person name="Wibberg Daniel"/>
        </authorList>
    </citation>
    <scope>NUCLEOTIDE SEQUENCE [LARGE SCALE GENOMIC DNA]</scope>
    <source>
        <strain evidence="16 17">T3/55T</strain>
    </source>
</reference>
<evidence type="ECO:0000256" key="12">
    <source>
        <dbReference type="HAMAP-Rule" id="MF_00974"/>
    </source>
</evidence>
<dbReference type="GO" id="GO:0005737">
    <property type="term" value="C:cytoplasm"/>
    <property type="evidence" value="ECO:0007669"/>
    <property type="project" value="TreeGrafter"/>
</dbReference>
<evidence type="ECO:0000313" key="17">
    <source>
        <dbReference type="Proteomes" id="UP000236497"/>
    </source>
</evidence>
<dbReference type="PANTHER" id="PTHR30313:SF2">
    <property type="entry name" value="DNA PRIMASE"/>
    <property type="match status" value="1"/>
</dbReference>
<dbReference type="PANTHER" id="PTHR30313">
    <property type="entry name" value="DNA PRIMASE"/>
    <property type="match status" value="1"/>
</dbReference>
<protein>
    <recommendedName>
        <fullName evidence="12 13">DNA primase</fullName>
        <ecNumber evidence="12">2.7.7.101</ecNumber>
    </recommendedName>
</protein>
<evidence type="ECO:0000256" key="7">
    <source>
        <dbReference type="ARBA" id="ARBA00022771"/>
    </source>
</evidence>
<evidence type="ECO:0000259" key="15">
    <source>
        <dbReference type="PROSITE" id="PS50880"/>
    </source>
</evidence>
<dbReference type="InterPro" id="IPR013264">
    <property type="entry name" value="DNAG_N"/>
</dbReference>
<dbReference type="Gene3D" id="3.90.580.10">
    <property type="entry name" value="Zinc finger, CHC2-type domain"/>
    <property type="match status" value="1"/>
</dbReference>
<dbReference type="NCBIfam" id="TIGR01391">
    <property type="entry name" value="dnaG"/>
    <property type="match status" value="1"/>
</dbReference>
<evidence type="ECO:0000256" key="14">
    <source>
        <dbReference type="PIRSR" id="PIRSR002811-1"/>
    </source>
</evidence>
<comment type="subunit">
    <text evidence="12">Monomer. Interacts with DnaB.</text>
</comment>
<dbReference type="AlphaFoldDB" id="A0A0H5SDB7"/>
<keyword evidence="8 12" id="KW-0862">Zinc</keyword>
<dbReference type="GO" id="GO:0006269">
    <property type="term" value="P:DNA replication, synthesis of primer"/>
    <property type="evidence" value="ECO:0007669"/>
    <property type="project" value="UniProtKB-UniRule"/>
</dbReference>
<dbReference type="Pfam" id="PF01807">
    <property type="entry name" value="Zn_ribbon_DnaG"/>
    <property type="match status" value="1"/>
</dbReference>
<evidence type="ECO:0000256" key="10">
    <source>
        <dbReference type="ARBA" id="ARBA00023125"/>
    </source>
</evidence>
<dbReference type="RefSeq" id="WP_103201548.1">
    <property type="nucleotide sequence ID" value="NZ_CVTD020000006.1"/>
</dbReference>
<dbReference type="PIRSF" id="PIRSF002811">
    <property type="entry name" value="DnaG"/>
    <property type="match status" value="1"/>
</dbReference>
<dbReference type="InterPro" id="IPR034151">
    <property type="entry name" value="TOPRIM_DnaG_bac"/>
</dbReference>
<dbReference type="Pfam" id="PF08275">
    <property type="entry name" value="DNAG_N"/>
    <property type="match status" value="1"/>
</dbReference>
<evidence type="ECO:0000256" key="11">
    <source>
        <dbReference type="ARBA" id="ARBA00023163"/>
    </source>
</evidence>
<dbReference type="SMART" id="SM00493">
    <property type="entry name" value="TOPRIM"/>
    <property type="match status" value="1"/>
</dbReference>
<dbReference type="GO" id="GO:0008270">
    <property type="term" value="F:zinc ion binding"/>
    <property type="evidence" value="ECO:0007669"/>
    <property type="project" value="UniProtKB-UniRule"/>
</dbReference>
<dbReference type="SUPFAM" id="SSF57783">
    <property type="entry name" value="Zinc beta-ribbon"/>
    <property type="match status" value="1"/>
</dbReference>
<dbReference type="EC" id="2.7.7.101" evidence="12"/>
<comment type="cofactor">
    <cofactor evidence="12 13 14">
        <name>Zn(2+)</name>
        <dbReference type="ChEBI" id="CHEBI:29105"/>
    </cofactor>
    <text evidence="12 13 14">Binds 1 zinc ion per monomer.</text>
</comment>
<dbReference type="GO" id="GO:0003899">
    <property type="term" value="F:DNA-directed RNA polymerase activity"/>
    <property type="evidence" value="ECO:0007669"/>
    <property type="project" value="UniProtKB-UniRule"/>
</dbReference>
<dbReference type="InterPro" id="IPR006295">
    <property type="entry name" value="DNA_primase_DnaG"/>
</dbReference>
<evidence type="ECO:0000256" key="13">
    <source>
        <dbReference type="PIRNR" id="PIRNR002811"/>
    </source>
</evidence>
<keyword evidence="9" id="KW-0460">Magnesium</keyword>
<dbReference type="Pfam" id="PF13155">
    <property type="entry name" value="Toprim_2"/>
    <property type="match status" value="1"/>
</dbReference>
<dbReference type="InterPro" id="IPR050219">
    <property type="entry name" value="DnaG_primase"/>
</dbReference>